<accession>A0A839U280</accession>
<sequence>MEDTTMTMMHYKGYEAVIEFDEEADIFHGEVINLRDVITFQGSSAMELKQAFADSIEDYLAFCAERGEEPDKPFSGQFVVRAEPILHKAISSAARRAGVSLNKWVVTTLERSIR</sequence>
<dbReference type="InterPro" id="IPR013321">
    <property type="entry name" value="Arc_rbn_hlx_hlx"/>
</dbReference>
<proteinExistence type="predicted"/>
<comment type="caution">
    <text evidence="1">The sequence shown here is derived from an EMBL/GenBank/DDBJ whole genome shotgun (WGS) entry which is preliminary data.</text>
</comment>
<dbReference type="Proteomes" id="UP000554520">
    <property type="component" value="Unassembled WGS sequence"/>
</dbReference>
<name>A0A839U280_9HYPH</name>
<dbReference type="RefSeq" id="WP_246410844.1">
    <property type="nucleotide sequence ID" value="NZ_JACHXN010000003.1"/>
</dbReference>
<evidence type="ECO:0000313" key="1">
    <source>
        <dbReference type="EMBL" id="MBB3144718.1"/>
    </source>
</evidence>
<dbReference type="EMBL" id="JACHXN010000003">
    <property type="protein sequence ID" value="MBB3144718.1"/>
    <property type="molecule type" value="Genomic_DNA"/>
</dbReference>
<reference evidence="1 2" key="1">
    <citation type="submission" date="2020-08" db="EMBL/GenBank/DDBJ databases">
        <title>Genomic Encyclopedia of Type Strains, Phase III (KMG-III): the genomes of soil and plant-associated and newly described type strains.</title>
        <authorList>
            <person name="Whitman W."/>
        </authorList>
    </citation>
    <scope>NUCLEOTIDE SEQUENCE [LARGE SCALE GENOMIC DNA]</scope>
    <source>
        <strain evidence="1 2">CECT 7015</strain>
    </source>
</reference>
<dbReference type="InterPro" id="IPR008651">
    <property type="entry name" value="Uncharacterised_HicB"/>
</dbReference>
<dbReference type="InterPro" id="IPR010985">
    <property type="entry name" value="Ribbon_hlx_hlx"/>
</dbReference>
<dbReference type="SUPFAM" id="SSF47598">
    <property type="entry name" value="Ribbon-helix-helix"/>
    <property type="match status" value="1"/>
</dbReference>
<dbReference type="Gene3D" id="1.10.1220.10">
    <property type="entry name" value="Met repressor-like"/>
    <property type="match status" value="1"/>
</dbReference>
<keyword evidence="2" id="KW-1185">Reference proteome</keyword>
<gene>
    <name evidence="1" type="ORF">FHS21_001119</name>
</gene>
<evidence type="ECO:0000313" key="2">
    <source>
        <dbReference type="Proteomes" id="UP000554520"/>
    </source>
</evidence>
<dbReference type="SUPFAM" id="SSF143100">
    <property type="entry name" value="TTHA1013/TTHA0281-like"/>
    <property type="match status" value="1"/>
</dbReference>
<organism evidence="1 2">
    <name type="scientific">Phyllobacterium trifolii</name>
    <dbReference type="NCBI Taxonomy" id="300193"/>
    <lineage>
        <taxon>Bacteria</taxon>
        <taxon>Pseudomonadati</taxon>
        <taxon>Pseudomonadota</taxon>
        <taxon>Alphaproteobacteria</taxon>
        <taxon>Hyphomicrobiales</taxon>
        <taxon>Phyllobacteriaceae</taxon>
        <taxon>Phyllobacterium</taxon>
    </lineage>
</organism>
<dbReference type="GO" id="GO:0006355">
    <property type="term" value="P:regulation of DNA-templated transcription"/>
    <property type="evidence" value="ECO:0007669"/>
    <property type="project" value="InterPro"/>
</dbReference>
<dbReference type="InterPro" id="IPR035069">
    <property type="entry name" value="TTHA1013/TTHA0281-like"/>
</dbReference>
<dbReference type="AlphaFoldDB" id="A0A839U280"/>
<protein>
    <submittedName>
        <fullName evidence="1">Putative HicB family RNase H-like nuclease</fullName>
    </submittedName>
</protein>
<dbReference type="Pfam" id="PF05534">
    <property type="entry name" value="HicB"/>
    <property type="match status" value="1"/>
</dbReference>